<sequence length="153" mass="15839">MQKRQWTVVAALAVMATQTACYNTRIVTRAPPEGPAYTDRQWFTLGGLANLSRPAGQSCQNGVSWAESKLSGTDWLINVGLSVAGGIAGTLACANTGDPYAQIGCGTTGAALVPFLLSSRTVEFTCAAAPVSDRPAYLPPPSNNMAPAPAPVQ</sequence>
<protein>
    <submittedName>
        <fullName evidence="1">Uncharacterized protein</fullName>
    </submittedName>
</protein>
<dbReference type="RefSeq" id="WP_043400754.1">
    <property type="nucleotide sequence ID" value="NZ_JPMI01000173.1"/>
</dbReference>
<evidence type="ECO:0000313" key="1">
    <source>
        <dbReference type="EMBL" id="KFA90864.1"/>
    </source>
</evidence>
<dbReference type="AlphaFoldDB" id="A0A084SQX9"/>
<dbReference type="EMBL" id="JPMI01000173">
    <property type="protein sequence ID" value="KFA90864.1"/>
    <property type="molecule type" value="Genomic_DNA"/>
</dbReference>
<comment type="caution">
    <text evidence="1">The sequence shown here is derived from an EMBL/GenBank/DDBJ whole genome shotgun (WGS) entry which is preliminary data.</text>
</comment>
<gene>
    <name evidence="1" type="ORF">Q664_25675</name>
</gene>
<accession>A0A084SQX9</accession>
<evidence type="ECO:0000313" key="2">
    <source>
        <dbReference type="Proteomes" id="UP000028547"/>
    </source>
</evidence>
<proteinExistence type="predicted"/>
<reference evidence="1 2" key="1">
    <citation type="submission" date="2014-07" db="EMBL/GenBank/DDBJ databases">
        <title>Draft Genome Sequence of Gephyronic Acid Producer, Cystobacter violaceus Strain Cb vi76.</title>
        <authorList>
            <person name="Stevens D.C."/>
            <person name="Young J."/>
            <person name="Carmichael R."/>
            <person name="Tan J."/>
            <person name="Taylor R.E."/>
        </authorList>
    </citation>
    <scope>NUCLEOTIDE SEQUENCE [LARGE SCALE GENOMIC DNA]</scope>
    <source>
        <strain evidence="1 2">Cb vi76</strain>
    </source>
</reference>
<name>A0A084SQX9_9BACT</name>
<dbReference type="Proteomes" id="UP000028547">
    <property type="component" value="Unassembled WGS sequence"/>
</dbReference>
<organism evidence="1 2">
    <name type="scientific">Archangium violaceum Cb vi76</name>
    <dbReference type="NCBI Taxonomy" id="1406225"/>
    <lineage>
        <taxon>Bacteria</taxon>
        <taxon>Pseudomonadati</taxon>
        <taxon>Myxococcota</taxon>
        <taxon>Myxococcia</taxon>
        <taxon>Myxococcales</taxon>
        <taxon>Cystobacterineae</taxon>
        <taxon>Archangiaceae</taxon>
        <taxon>Archangium</taxon>
    </lineage>
</organism>